<organism evidence="1">
    <name type="scientific">uncultured Caudovirales phage</name>
    <dbReference type="NCBI Taxonomy" id="2100421"/>
    <lineage>
        <taxon>Viruses</taxon>
        <taxon>Duplodnaviria</taxon>
        <taxon>Heunggongvirae</taxon>
        <taxon>Uroviricota</taxon>
        <taxon>Caudoviricetes</taxon>
        <taxon>Peduoviridae</taxon>
        <taxon>Maltschvirus</taxon>
        <taxon>Maltschvirus maltsch</taxon>
    </lineage>
</organism>
<protein>
    <submittedName>
        <fullName evidence="1">Uncharacterized protein</fullName>
    </submittedName>
</protein>
<dbReference type="EMBL" id="LR796209">
    <property type="protein sequence ID" value="CAB4126949.1"/>
    <property type="molecule type" value="Genomic_DNA"/>
</dbReference>
<accession>A0A6J5L4U9</accession>
<evidence type="ECO:0000313" key="1">
    <source>
        <dbReference type="EMBL" id="CAB4126949.1"/>
    </source>
</evidence>
<gene>
    <name evidence="1" type="ORF">UFOVP75_47</name>
</gene>
<name>A0A6J5L4U9_9CAUD</name>
<proteinExistence type="predicted"/>
<sequence length="63" mass="7310">MAREVCLPTVPPRVTKLDSGAIVNNDHGLVHWWDIEDWVDTQECWVLPPKPRKKFRLTGTHGY</sequence>
<reference evidence="1" key="1">
    <citation type="submission" date="2020-04" db="EMBL/GenBank/DDBJ databases">
        <authorList>
            <person name="Chiriac C."/>
            <person name="Salcher M."/>
            <person name="Ghai R."/>
            <person name="Kavagutti S V."/>
        </authorList>
    </citation>
    <scope>NUCLEOTIDE SEQUENCE</scope>
</reference>